<keyword evidence="8" id="KW-1185">Reference proteome</keyword>
<sequence>MIPRTAAEIGWIGQPGRSTKRTMPEHAPIVRPLARDEIKDYVRLDHNAFLVDTSPEAVRREAGRIEVSRSLGAFDPDGTMLGGAFILTRDMTLPGTGPSPVAGVTGVVVAVDQRRRGVLAALMRTQLHGLYESGAEPLAALWASEGGIYGRFGYGPAAWRAQLTVPRGAEFHPSVDVGDARIRELPRERAMPLFRDLHARVAATSVGWVTRPPASWRWWYDDSESGDEDYSKLRFAIHPDGYAAYDVRENWTDRGPRHFLRVREIAATTPTAHAALWRHLLDLDLVGEVHYSFARADDPLPLLLANPRLAERSLVDSVWMRVVDVERGLAARRYPAPVNVVMELTDTLCPWNAGRWRLRVDGSGAAEVLRTDDDPDIALDVAMLGSVFLGGPTLTSLAAAGRVRELRPGTLTPVSRAFAGDRAPHCPETF</sequence>
<dbReference type="AlphaFoldDB" id="A0A1M5BR57"/>
<dbReference type="PANTHER" id="PTHR37817:SF1">
    <property type="entry name" value="N-ACETYLTRANSFERASE EIS"/>
    <property type="match status" value="1"/>
</dbReference>
<evidence type="ECO:0000313" key="7">
    <source>
        <dbReference type="EMBL" id="SHF44831.1"/>
    </source>
</evidence>
<dbReference type="SUPFAM" id="SSF55729">
    <property type="entry name" value="Acyl-CoA N-acyltransferases (Nat)"/>
    <property type="match status" value="1"/>
</dbReference>
<name>A0A1M5BR57_STRHI</name>
<feature type="domain" description="N-acetyltransferase" evidence="6">
    <location>
        <begin position="28"/>
        <end position="188"/>
    </location>
</feature>
<comment type="subunit">
    <text evidence="4">Homohexamer; trimer of dimers.</text>
</comment>
<dbReference type="GO" id="GO:0030649">
    <property type="term" value="P:aminoglycoside antibiotic catabolic process"/>
    <property type="evidence" value="ECO:0007669"/>
    <property type="project" value="TreeGrafter"/>
</dbReference>
<dbReference type="InterPro" id="IPR025559">
    <property type="entry name" value="Eis_dom"/>
</dbReference>
<dbReference type="InterPro" id="IPR016181">
    <property type="entry name" value="Acyl_CoA_acyltransferase"/>
</dbReference>
<reference evidence="7 8" key="1">
    <citation type="submission" date="2016-11" db="EMBL/GenBank/DDBJ databases">
        <authorList>
            <person name="Jaros S."/>
            <person name="Januszkiewicz K."/>
            <person name="Wedrychowicz H."/>
        </authorList>
    </citation>
    <scope>NUCLEOTIDE SEQUENCE [LARGE SCALE GENOMIC DNA]</scope>
    <source>
        <strain evidence="7 8">DSM 44523</strain>
    </source>
</reference>
<keyword evidence="3 4" id="KW-0012">Acyltransferase</keyword>
<evidence type="ECO:0000256" key="4">
    <source>
        <dbReference type="HAMAP-Rule" id="MF_01812"/>
    </source>
</evidence>
<evidence type="ECO:0000256" key="5">
    <source>
        <dbReference type="SAM" id="MobiDB-lite"/>
    </source>
</evidence>
<dbReference type="STRING" id="2017.SAMN05444320_103688"/>
<comment type="similarity">
    <text evidence="1 4">Belongs to the acetyltransferase Eis family.</text>
</comment>
<dbReference type="Gene3D" id="3.30.1050.10">
    <property type="entry name" value="SCP2 sterol-binding domain"/>
    <property type="match status" value="1"/>
</dbReference>
<dbReference type="PROSITE" id="PS51186">
    <property type="entry name" value="GNAT"/>
    <property type="match status" value="1"/>
</dbReference>
<feature type="binding site" evidence="4">
    <location>
        <begin position="115"/>
        <end position="120"/>
    </location>
    <ligand>
        <name>acetyl-CoA</name>
        <dbReference type="ChEBI" id="CHEBI:57288"/>
    </ligand>
</feature>
<evidence type="ECO:0000256" key="2">
    <source>
        <dbReference type="ARBA" id="ARBA00022679"/>
    </source>
</evidence>
<dbReference type="HAMAP" id="MF_01812">
    <property type="entry name" value="Eis"/>
    <property type="match status" value="1"/>
</dbReference>
<feature type="region of interest" description="Disordered" evidence="5">
    <location>
        <begin position="1"/>
        <end position="23"/>
    </location>
</feature>
<dbReference type="PANTHER" id="PTHR37817">
    <property type="entry name" value="N-ACETYLTRANSFERASE EIS"/>
    <property type="match status" value="1"/>
</dbReference>
<evidence type="ECO:0000313" key="8">
    <source>
        <dbReference type="Proteomes" id="UP000184501"/>
    </source>
</evidence>
<dbReference type="GO" id="GO:0034069">
    <property type="term" value="F:aminoglycoside N-acetyltransferase activity"/>
    <property type="evidence" value="ECO:0007669"/>
    <property type="project" value="TreeGrafter"/>
</dbReference>
<dbReference type="Pfam" id="PF13530">
    <property type="entry name" value="SCP2_2"/>
    <property type="match status" value="1"/>
</dbReference>
<dbReference type="InterPro" id="IPR036527">
    <property type="entry name" value="SCP2_sterol-bd_dom_sf"/>
</dbReference>
<dbReference type="InterPro" id="IPR041380">
    <property type="entry name" value="Acetyltransf_17"/>
</dbReference>
<dbReference type="InterPro" id="IPR022902">
    <property type="entry name" value="NAcTrfase_Eis"/>
</dbReference>
<feature type="binding site" evidence="4">
    <location>
        <begin position="107"/>
        <end position="109"/>
    </location>
    <ligand>
        <name>acetyl-CoA</name>
        <dbReference type="ChEBI" id="CHEBI:57288"/>
    </ligand>
</feature>
<dbReference type="EMBL" id="FQVN01000003">
    <property type="protein sequence ID" value="SHF44831.1"/>
    <property type="molecule type" value="Genomic_DNA"/>
</dbReference>
<dbReference type="SUPFAM" id="SSF55718">
    <property type="entry name" value="SCP-like"/>
    <property type="match status" value="1"/>
</dbReference>
<dbReference type="Gene3D" id="3.40.630.30">
    <property type="match status" value="2"/>
</dbReference>
<gene>
    <name evidence="7" type="ORF">SAMN05444320_103688</name>
</gene>
<dbReference type="Pfam" id="PF17668">
    <property type="entry name" value="Acetyltransf_17"/>
    <property type="match status" value="1"/>
</dbReference>
<dbReference type="Pfam" id="PF13527">
    <property type="entry name" value="Acetyltransf_9"/>
    <property type="match status" value="1"/>
</dbReference>
<dbReference type="NCBIfam" id="NF002367">
    <property type="entry name" value="PRK01346.1-4"/>
    <property type="match status" value="1"/>
</dbReference>
<proteinExistence type="inferred from homology"/>
<evidence type="ECO:0000256" key="3">
    <source>
        <dbReference type="ARBA" id="ARBA00023315"/>
    </source>
</evidence>
<protein>
    <submittedName>
        <fullName evidence="7">Predicted acetyltransferase</fullName>
    </submittedName>
</protein>
<dbReference type="InterPro" id="IPR000182">
    <property type="entry name" value="GNAT_dom"/>
</dbReference>
<keyword evidence="2 4" id="KW-0808">Transferase</keyword>
<dbReference type="InterPro" id="IPR051554">
    <property type="entry name" value="Acetyltransferase_Eis"/>
</dbReference>
<organism evidence="7 8">
    <name type="scientific">Streptoalloteichus hindustanus</name>
    <dbReference type="NCBI Taxonomy" id="2017"/>
    <lineage>
        <taxon>Bacteria</taxon>
        <taxon>Bacillati</taxon>
        <taxon>Actinomycetota</taxon>
        <taxon>Actinomycetes</taxon>
        <taxon>Pseudonocardiales</taxon>
        <taxon>Pseudonocardiaceae</taxon>
        <taxon>Streptoalloteichus</taxon>
    </lineage>
</organism>
<dbReference type="Proteomes" id="UP000184501">
    <property type="component" value="Unassembled WGS sequence"/>
</dbReference>
<feature type="binding site" evidence="4">
    <location>
        <begin position="144"/>
        <end position="145"/>
    </location>
    <ligand>
        <name>acetyl-CoA</name>
        <dbReference type="ChEBI" id="CHEBI:57288"/>
    </ligand>
</feature>
<evidence type="ECO:0000256" key="1">
    <source>
        <dbReference type="ARBA" id="ARBA00009213"/>
    </source>
</evidence>
<evidence type="ECO:0000259" key="6">
    <source>
        <dbReference type="PROSITE" id="PS51186"/>
    </source>
</evidence>
<feature type="active site" description="Proton acceptor; via carboxylate" evidence="4">
    <location>
        <position position="430"/>
    </location>
</feature>
<feature type="active site" description="Proton donor" evidence="4">
    <location>
        <position position="149"/>
    </location>
</feature>
<accession>A0A1M5BR57</accession>